<dbReference type="SUPFAM" id="SSF53335">
    <property type="entry name" value="S-adenosyl-L-methionine-dependent methyltransferases"/>
    <property type="match status" value="1"/>
</dbReference>
<dbReference type="CDD" id="cd02440">
    <property type="entry name" value="AdoMet_MTases"/>
    <property type="match status" value="1"/>
</dbReference>
<dbReference type="GO" id="GO:0032259">
    <property type="term" value="P:methylation"/>
    <property type="evidence" value="ECO:0007669"/>
    <property type="project" value="UniProtKB-KW"/>
</dbReference>
<reference evidence="5 6" key="1">
    <citation type="submission" date="2016-10" db="EMBL/GenBank/DDBJ databases">
        <title>Draft genome sequence of Coniochaeta ligniaria NRRL30616, a lignocellulolytic fungus for bioabatement of inhibitors in plant biomass hydrolysates.</title>
        <authorList>
            <consortium name="DOE Joint Genome Institute"/>
            <person name="Jimenez D.J."/>
            <person name="Hector R.E."/>
            <person name="Riley R."/>
            <person name="Sun H."/>
            <person name="Grigoriev I.V."/>
            <person name="Van Elsas J.D."/>
            <person name="Nichols N.N."/>
        </authorList>
    </citation>
    <scope>NUCLEOTIDE SEQUENCE [LARGE SCALE GENOMIC DNA]</scope>
    <source>
        <strain evidence="5 6">NRRL 30616</strain>
    </source>
</reference>
<evidence type="ECO:0000256" key="1">
    <source>
        <dbReference type="ARBA" id="ARBA00008361"/>
    </source>
</evidence>
<evidence type="ECO:0000256" key="3">
    <source>
        <dbReference type="ARBA" id="ARBA00022679"/>
    </source>
</evidence>
<gene>
    <name evidence="5" type="ORF">CONLIGDRAFT_578215</name>
</gene>
<sequence length="215" mass="24988">MSPNKDEIVQAYFWDSRYVKTNGEEPTHEWFGASSVQKLFQRNLFDNPGTRPEDNPLILHLGSGDSVVPVHLAEKGYRRQLCTDFSTVVVKAMTERHHQYAGIEWRVLDVRDMVGIADKSVDVAFEKSMLDVMIYGSPWNPPDEVKENARRYMNEVHRVLADSGVFFVVTFRQPHFFQPLLNQDDLWEIDMQTISEKGCFDTFGYVLRKKGWRPI</sequence>
<dbReference type="InterPro" id="IPR013216">
    <property type="entry name" value="Methyltransf_11"/>
</dbReference>
<proteinExistence type="inferred from homology"/>
<feature type="domain" description="Methyltransferase type 11" evidence="4">
    <location>
        <begin position="59"/>
        <end position="168"/>
    </location>
</feature>
<dbReference type="InterPro" id="IPR051419">
    <property type="entry name" value="Lys/N-term_MeTrsfase_sf"/>
</dbReference>
<keyword evidence="3" id="KW-0808">Transferase</keyword>
<protein>
    <recommendedName>
        <fullName evidence="4">Methyltransferase type 11 domain-containing protein</fullName>
    </recommendedName>
</protein>
<dbReference type="AlphaFoldDB" id="A0A1J7IPA4"/>
<organism evidence="5 6">
    <name type="scientific">Coniochaeta ligniaria NRRL 30616</name>
    <dbReference type="NCBI Taxonomy" id="1408157"/>
    <lineage>
        <taxon>Eukaryota</taxon>
        <taxon>Fungi</taxon>
        <taxon>Dikarya</taxon>
        <taxon>Ascomycota</taxon>
        <taxon>Pezizomycotina</taxon>
        <taxon>Sordariomycetes</taxon>
        <taxon>Sordariomycetidae</taxon>
        <taxon>Coniochaetales</taxon>
        <taxon>Coniochaetaceae</taxon>
        <taxon>Coniochaeta</taxon>
    </lineage>
</organism>
<dbReference type="InParanoid" id="A0A1J7IPA4"/>
<accession>A0A1J7IPA4</accession>
<evidence type="ECO:0000313" key="6">
    <source>
        <dbReference type="Proteomes" id="UP000182658"/>
    </source>
</evidence>
<dbReference type="EMBL" id="KV875098">
    <property type="protein sequence ID" value="OIW29197.1"/>
    <property type="molecule type" value="Genomic_DNA"/>
</dbReference>
<dbReference type="PANTHER" id="PTHR12176">
    <property type="entry name" value="SAM-DEPENDENT METHYLTRANSFERASE SUPERFAMILY PROTEIN"/>
    <property type="match status" value="1"/>
</dbReference>
<comment type="similarity">
    <text evidence="1">Belongs to the methyltransferase superfamily.</text>
</comment>
<keyword evidence="6" id="KW-1185">Reference proteome</keyword>
<keyword evidence="2" id="KW-0489">Methyltransferase</keyword>
<evidence type="ECO:0000259" key="4">
    <source>
        <dbReference type="Pfam" id="PF08241"/>
    </source>
</evidence>
<evidence type="ECO:0000313" key="5">
    <source>
        <dbReference type="EMBL" id="OIW29197.1"/>
    </source>
</evidence>
<dbReference type="Proteomes" id="UP000182658">
    <property type="component" value="Unassembled WGS sequence"/>
</dbReference>
<dbReference type="OrthoDB" id="411785at2759"/>
<dbReference type="STRING" id="1408157.A0A1J7IPA4"/>
<dbReference type="Gene3D" id="3.40.50.150">
    <property type="entry name" value="Vaccinia Virus protein VP39"/>
    <property type="match status" value="1"/>
</dbReference>
<dbReference type="PANTHER" id="PTHR12176:SF80">
    <property type="entry name" value="EEF1A LYSINE METHYLTRANSFERASE 4"/>
    <property type="match status" value="1"/>
</dbReference>
<dbReference type="InterPro" id="IPR029063">
    <property type="entry name" value="SAM-dependent_MTases_sf"/>
</dbReference>
<evidence type="ECO:0000256" key="2">
    <source>
        <dbReference type="ARBA" id="ARBA00022603"/>
    </source>
</evidence>
<dbReference type="Pfam" id="PF08241">
    <property type="entry name" value="Methyltransf_11"/>
    <property type="match status" value="1"/>
</dbReference>
<dbReference type="GO" id="GO:0008757">
    <property type="term" value="F:S-adenosylmethionine-dependent methyltransferase activity"/>
    <property type="evidence" value="ECO:0007669"/>
    <property type="project" value="InterPro"/>
</dbReference>
<name>A0A1J7IPA4_9PEZI</name>